<feature type="transmembrane region" description="Helical" evidence="1">
    <location>
        <begin position="252"/>
        <end position="271"/>
    </location>
</feature>
<evidence type="ECO:0000313" key="3">
    <source>
        <dbReference type="Proteomes" id="UP000182227"/>
    </source>
</evidence>
<keyword evidence="1" id="KW-0812">Transmembrane</keyword>
<dbReference type="GeneID" id="44300228"/>
<dbReference type="Proteomes" id="UP000182227">
    <property type="component" value="Unassembled WGS sequence"/>
</dbReference>
<dbReference type="Pfam" id="PF11139">
    <property type="entry name" value="SfLAP"/>
    <property type="match status" value="1"/>
</dbReference>
<dbReference type="InterPro" id="IPR021315">
    <property type="entry name" value="Gap/Sap"/>
</dbReference>
<keyword evidence="1" id="KW-0472">Membrane</keyword>
<protein>
    <submittedName>
        <fullName evidence="2">Integral membrane protein</fullName>
    </submittedName>
</protein>
<dbReference type="RefSeq" id="WP_234814474.1">
    <property type="nucleotide sequence ID" value="NZ_JACKVA010000031.1"/>
</dbReference>
<feature type="transmembrane region" description="Helical" evidence="1">
    <location>
        <begin position="6"/>
        <end position="26"/>
    </location>
</feature>
<accession>A0A0U1DZA2</accession>
<feature type="transmembrane region" description="Helical" evidence="1">
    <location>
        <begin position="35"/>
        <end position="56"/>
    </location>
</feature>
<evidence type="ECO:0000256" key="1">
    <source>
        <dbReference type="SAM" id="Phobius"/>
    </source>
</evidence>
<dbReference type="EMBL" id="CTEF01000006">
    <property type="protein sequence ID" value="CQD23686.1"/>
    <property type="molecule type" value="Genomic_DNA"/>
</dbReference>
<feature type="transmembrane region" description="Helical" evidence="1">
    <location>
        <begin position="84"/>
        <end position="103"/>
    </location>
</feature>
<reference evidence="2 3" key="1">
    <citation type="submission" date="2015-03" db="EMBL/GenBank/DDBJ databases">
        <authorList>
            <person name="Murphy D."/>
        </authorList>
    </citation>
    <scope>NUCLEOTIDE SEQUENCE [LARGE SCALE GENOMIC DNA]</scope>
    <source>
        <strain evidence="2 3">D16</strain>
    </source>
</reference>
<keyword evidence="1" id="KW-1133">Transmembrane helix</keyword>
<gene>
    <name evidence="2" type="ORF">BN970_06036</name>
</gene>
<sequence length="273" mass="28980">MWGSLAALALLTTINPVRLGLILLVLSRPRPMKNLLAYWTGALAVGMATLLIPLIILHTAPSSASFADKFADPTSSPAAQRSTIGTGAALLLIAVAIGVHAMVRSRATEHSAVRATTGPDGDTKTSTMLMDSSVPLALRRFLHPDSEDDAENKSKVRRLAAKARSAWRDGSPWISFFIGVWFLPPLDGVFFALGIVIASGASTGVQVLALVAFVIGVLTVEETILVSNLFAPQRTQAVLRTVHDWAHVHRRKFVAAILIVVGLSLVARGLGGL</sequence>
<dbReference type="AlphaFoldDB" id="A0A0U1DZA2"/>
<name>A0A0U1DZA2_9MYCO</name>
<organism evidence="2 3">
    <name type="scientific">Mycolicibacterium conceptionense</name>
    <dbReference type="NCBI Taxonomy" id="451644"/>
    <lineage>
        <taxon>Bacteria</taxon>
        <taxon>Bacillati</taxon>
        <taxon>Actinomycetota</taxon>
        <taxon>Actinomycetes</taxon>
        <taxon>Mycobacteriales</taxon>
        <taxon>Mycobacteriaceae</taxon>
        <taxon>Mycolicibacterium</taxon>
    </lineage>
</organism>
<proteinExistence type="predicted"/>
<evidence type="ECO:0000313" key="2">
    <source>
        <dbReference type="EMBL" id="CQD23686.1"/>
    </source>
</evidence>
<feature type="transmembrane region" description="Helical" evidence="1">
    <location>
        <begin position="173"/>
        <end position="201"/>
    </location>
</feature>
<feature type="transmembrane region" description="Helical" evidence="1">
    <location>
        <begin position="207"/>
        <end position="231"/>
    </location>
</feature>